<name>A0ABW3PZD5_9BACL</name>
<protein>
    <submittedName>
        <fullName evidence="1">Uncharacterized protein</fullName>
    </submittedName>
</protein>
<evidence type="ECO:0000313" key="1">
    <source>
        <dbReference type="EMBL" id="MFD1130723.1"/>
    </source>
</evidence>
<comment type="caution">
    <text evidence="1">The sequence shown here is derived from an EMBL/GenBank/DDBJ whole genome shotgun (WGS) entry which is preliminary data.</text>
</comment>
<dbReference type="EMBL" id="JBHTKX010000004">
    <property type="protein sequence ID" value="MFD1130723.1"/>
    <property type="molecule type" value="Genomic_DNA"/>
</dbReference>
<proteinExistence type="predicted"/>
<keyword evidence="2" id="KW-1185">Reference proteome</keyword>
<sequence length="95" mass="11134">MSNLETVFEDDGMKMLRVYRAGQLILCLPEVNRIAALENQINTETFDTIEEVVAFIESSEQRCSRSYSLHLILRAYEFVNEHYIKLYYYIHSSGC</sequence>
<dbReference type="RefSeq" id="WP_090727303.1">
    <property type="nucleotide sequence ID" value="NZ_JBHTKX010000004.1"/>
</dbReference>
<dbReference type="Proteomes" id="UP001597169">
    <property type="component" value="Unassembled WGS sequence"/>
</dbReference>
<gene>
    <name evidence="1" type="ORF">ACFQ3J_21500</name>
</gene>
<organism evidence="1 2">
    <name type="scientific">Paenibacillus provencensis</name>
    <dbReference type="NCBI Taxonomy" id="441151"/>
    <lineage>
        <taxon>Bacteria</taxon>
        <taxon>Bacillati</taxon>
        <taxon>Bacillota</taxon>
        <taxon>Bacilli</taxon>
        <taxon>Bacillales</taxon>
        <taxon>Paenibacillaceae</taxon>
        <taxon>Paenibacillus</taxon>
    </lineage>
</organism>
<reference evidence="2" key="1">
    <citation type="journal article" date="2019" name="Int. J. Syst. Evol. Microbiol.">
        <title>The Global Catalogue of Microorganisms (GCM) 10K type strain sequencing project: providing services to taxonomists for standard genome sequencing and annotation.</title>
        <authorList>
            <consortium name="The Broad Institute Genomics Platform"/>
            <consortium name="The Broad Institute Genome Sequencing Center for Infectious Disease"/>
            <person name="Wu L."/>
            <person name="Ma J."/>
        </authorList>
    </citation>
    <scope>NUCLEOTIDE SEQUENCE [LARGE SCALE GENOMIC DNA]</scope>
    <source>
        <strain evidence="2">CCUG 53519</strain>
    </source>
</reference>
<evidence type="ECO:0000313" key="2">
    <source>
        <dbReference type="Proteomes" id="UP001597169"/>
    </source>
</evidence>
<accession>A0ABW3PZD5</accession>